<dbReference type="InterPro" id="IPR015424">
    <property type="entry name" value="PyrdxlP-dep_Trfase"/>
</dbReference>
<dbReference type="EMBL" id="UGCO01000001">
    <property type="protein sequence ID" value="STI77770.1"/>
    <property type="molecule type" value="Genomic_DNA"/>
</dbReference>
<feature type="domain" description="Orn/Lys/Arg decarboxylases family 1 pyridoxal-P attachment site" evidence="2">
    <location>
        <begin position="71"/>
        <end position="153"/>
    </location>
</feature>
<evidence type="ECO:0000256" key="1">
    <source>
        <dbReference type="ARBA" id="ARBA00001933"/>
    </source>
</evidence>
<sequence>MSTVSILCSDINQLNEYLPLYAFINTHSTMDVSVQDMRMALWFFEYALGQAEDIAIRMRQYTDEYLDNITPPFTKALFTYVKERKYTFCTPGHMGGTAYQKSPVGCLFYDFFGGNTLKADVSISVTELGSLLDHTGPHLEAEEYIARTFGAETELYRYQRNIDVEQNCGYVRRAIRQYAVDRPQLS</sequence>
<gene>
    <name evidence="4" type="primary">ldcC_2</name>
    <name evidence="4" type="ORF">NCTC8985_03079</name>
</gene>
<dbReference type="PANTHER" id="PTHR45229:SF3">
    <property type="entry name" value="BIODEGRADATIVE ARGININE DECARBOXYLASE"/>
    <property type="match status" value="1"/>
</dbReference>
<dbReference type="GO" id="GO:0005829">
    <property type="term" value="C:cytosol"/>
    <property type="evidence" value="ECO:0007669"/>
    <property type="project" value="TreeGrafter"/>
</dbReference>
<dbReference type="InterPro" id="IPR011193">
    <property type="entry name" value="Orn/lys/arg_de-COase"/>
</dbReference>
<feature type="domain" description="Orn/Lys/Arg decarboxylase N-terminal" evidence="3">
    <location>
        <begin position="7"/>
        <end position="65"/>
    </location>
</feature>
<organism evidence="4 5">
    <name type="scientific">Escherichia coli</name>
    <dbReference type="NCBI Taxonomy" id="562"/>
    <lineage>
        <taxon>Bacteria</taxon>
        <taxon>Pseudomonadati</taxon>
        <taxon>Pseudomonadota</taxon>
        <taxon>Gammaproteobacteria</taxon>
        <taxon>Enterobacterales</taxon>
        <taxon>Enterobacteriaceae</taxon>
        <taxon>Escherichia</taxon>
    </lineage>
</organism>
<dbReference type="GO" id="GO:0008923">
    <property type="term" value="F:lysine decarboxylase activity"/>
    <property type="evidence" value="ECO:0007669"/>
    <property type="project" value="UniProtKB-EC"/>
</dbReference>
<dbReference type="EC" id="4.1.1.18" evidence="4"/>
<dbReference type="Gene3D" id="3.40.640.10">
    <property type="entry name" value="Type I PLP-dependent aspartate aminotransferase-like (Major domain)"/>
    <property type="match status" value="1"/>
</dbReference>
<dbReference type="Proteomes" id="UP000254405">
    <property type="component" value="Unassembled WGS sequence"/>
</dbReference>
<dbReference type="SUPFAM" id="SSF53383">
    <property type="entry name" value="PLP-dependent transferases"/>
    <property type="match status" value="1"/>
</dbReference>
<dbReference type="InterPro" id="IPR015421">
    <property type="entry name" value="PyrdxlP-dep_Trfase_major"/>
</dbReference>
<dbReference type="Gene3D" id="3.40.50.2300">
    <property type="match status" value="1"/>
</dbReference>
<reference evidence="4 5" key="1">
    <citation type="submission" date="2018-06" db="EMBL/GenBank/DDBJ databases">
        <authorList>
            <consortium name="Pathogen Informatics"/>
            <person name="Doyle S."/>
        </authorList>
    </citation>
    <scope>NUCLEOTIDE SEQUENCE [LARGE SCALE GENOMIC DNA]</scope>
    <source>
        <strain evidence="4 5">NCTC8985</strain>
    </source>
</reference>
<dbReference type="PANTHER" id="PTHR45229">
    <property type="entry name" value="CONSTITUTIVE ORNITHINE DECARBOXYLASE"/>
    <property type="match status" value="1"/>
</dbReference>
<proteinExistence type="predicted"/>
<dbReference type="InterPro" id="IPR000310">
    <property type="entry name" value="Orn/Lys/Arg_deCO2ase_major_dom"/>
</dbReference>
<evidence type="ECO:0000313" key="5">
    <source>
        <dbReference type="Proteomes" id="UP000254405"/>
    </source>
</evidence>
<evidence type="ECO:0000313" key="4">
    <source>
        <dbReference type="EMBL" id="STI77770.1"/>
    </source>
</evidence>
<dbReference type="Pfam" id="PF01276">
    <property type="entry name" value="OKR_DC_1"/>
    <property type="match status" value="1"/>
</dbReference>
<accession>A0A376TKX6</accession>
<dbReference type="GO" id="GO:0030170">
    <property type="term" value="F:pyridoxal phosphate binding"/>
    <property type="evidence" value="ECO:0007669"/>
    <property type="project" value="TreeGrafter"/>
</dbReference>
<evidence type="ECO:0000259" key="2">
    <source>
        <dbReference type="Pfam" id="PF01276"/>
    </source>
</evidence>
<name>A0A376TKX6_ECOLX</name>
<protein>
    <submittedName>
        <fullName evidence="4">Lysine decarboxylase, constitutive</fullName>
        <ecNumber evidence="4">4.1.1.18</ecNumber>
    </submittedName>
</protein>
<dbReference type="GO" id="GO:0006520">
    <property type="term" value="P:amino acid metabolic process"/>
    <property type="evidence" value="ECO:0007669"/>
    <property type="project" value="InterPro"/>
</dbReference>
<evidence type="ECO:0000259" key="3">
    <source>
        <dbReference type="Pfam" id="PF03709"/>
    </source>
</evidence>
<keyword evidence="4" id="KW-0456">Lyase</keyword>
<dbReference type="Pfam" id="PF03709">
    <property type="entry name" value="OKR_DC_1_N"/>
    <property type="match status" value="1"/>
</dbReference>
<dbReference type="InterPro" id="IPR005308">
    <property type="entry name" value="OKR_de-COase_N"/>
</dbReference>
<comment type="cofactor">
    <cofactor evidence="1">
        <name>pyridoxal 5'-phosphate</name>
        <dbReference type="ChEBI" id="CHEBI:597326"/>
    </cofactor>
</comment>
<dbReference type="AlphaFoldDB" id="A0A376TKX6"/>